<dbReference type="AlphaFoldDB" id="A0A1L3JYT4"/>
<evidence type="ECO:0000256" key="5">
    <source>
        <dbReference type="HAMAP-Rule" id="MF_00565"/>
    </source>
</evidence>
<evidence type="ECO:0000313" key="8">
    <source>
        <dbReference type="EMBL" id="MCD5564237.1"/>
    </source>
</evidence>
<evidence type="ECO:0000313" key="7">
    <source>
        <dbReference type="EMBL" id="AZA15322.1"/>
    </source>
</evidence>
<dbReference type="GO" id="GO:0016874">
    <property type="term" value="F:ligase activity"/>
    <property type="evidence" value="ECO:0007669"/>
    <property type="project" value="UniProtKB-KW"/>
</dbReference>
<dbReference type="Gene3D" id="1.10.1200.10">
    <property type="entry name" value="ACP-like"/>
    <property type="match status" value="1"/>
</dbReference>
<reference evidence="8 9" key="2">
    <citation type="submission" date="2021-12" db="EMBL/GenBank/DDBJ databases">
        <title>Antimicrobial susceptibility of Lactobacillus delbrueckii subsp. lactis obtained from milk products and other habitats.</title>
        <authorList>
            <person name="Shani N."/>
        </authorList>
    </citation>
    <scope>NUCLEOTIDE SEQUENCE [LARGE SCALE GENOMIC DNA]</scope>
    <source>
        <strain evidence="8 9">FAM 21755</strain>
    </source>
</reference>
<dbReference type="InterPro" id="IPR009081">
    <property type="entry name" value="PP-bd_ACP"/>
</dbReference>
<comment type="subcellular location">
    <subcellularLocation>
        <location evidence="5">Cytoplasm</location>
    </subcellularLocation>
</comment>
<reference evidence="7" key="1">
    <citation type="submission" date="2018-07" db="EMBL/GenBank/DDBJ databases">
        <authorList>
            <person name="Somerville V."/>
        </authorList>
    </citation>
    <scope>NUCLEOTIDE SEQUENCE</scope>
    <source>
        <strain evidence="7">NWC_2_2</strain>
    </source>
</reference>
<dbReference type="EMBL" id="JAJNUY010000056">
    <property type="protein sequence ID" value="MCD5564237.1"/>
    <property type="molecule type" value="Genomic_DNA"/>
</dbReference>
<dbReference type="PROSITE" id="PS50075">
    <property type="entry name" value="CARRIER"/>
    <property type="match status" value="1"/>
</dbReference>
<dbReference type="NCBIfam" id="TIGR01688">
    <property type="entry name" value="dltC"/>
    <property type="match status" value="1"/>
</dbReference>
<dbReference type="GO" id="GO:0070395">
    <property type="term" value="P:lipoteichoic acid biosynthetic process"/>
    <property type="evidence" value="ECO:0007669"/>
    <property type="project" value="UniProtKB-UniRule"/>
</dbReference>
<dbReference type="GO" id="GO:0071555">
    <property type="term" value="P:cell wall organization"/>
    <property type="evidence" value="ECO:0007669"/>
    <property type="project" value="UniProtKB-KW"/>
</dbReference>
<dbReference type="GO" id="GO:0005737">
    <property type="term" value="C:cytoplasm"/>
    <property type="evidence" value="ECO:0007669"/>
    <property type="project" value="UniProtKB-SubCell"/>
</dbReference>
<evidence type="ECO:0000259" key="6">
    <source>
        <dbReference type="PROSITE" id="PS50075"/>
    </source>
</evidence>
<keyword evidence="4 5" id="KW-0961">Cell wall biogenesis/degradation</keyword>
<evidence type="ECO:0000256" key="1">
    <source>
        <dbReference type="ARBA" id="ARBA00022450"/>
    </source>
</evidence>
<comment type="function">
    <text evidence="5">Carrier protein involved in the D-alanylation of lipoteichoic acid (LTA). The loading of thioester-linked D-alanine onto DltC is catalyzed by D-alanine--D-alanyl carrier protein ligase DltA. The DltC-carried D-alanyl group is further transferred to cell membrane phosphatidylglycerol (PG) by forming an ester bond, probably catalyzed by DltD. D-alanylation of LTA plays an important role in modulating the properties of the cell wall in Gram-positive bacteria, influencing the net charge of the cell wall.</text>
</comment>
<dbReference type="GeneID" id="69668062"/>
<comment type="similarity">
    <text evidence="5">Belongs to the DltC family.</text>
</comment>
<dbReference type="InterPro" id="IPR003230">
    <property type="entry name" value="DltC"/>
</dbReference>
<dbReference type="SUPFAM" id="SSF47336">
    <property type="entry name" value="ACP-like"/>
    <property type="match status" value="1"/>
</dbReference>
<feature type="modified residue" description="O-(pantetheine 4'-phosphoryl)serine" evidence="5">
    <location>
        <position position="35"/>
    </location>
</feature>
<gene>
    <name evidence="5 8" type="primary">dltC</name>
    <name evidence="7" type="ORF">DQL93_00525</name>
    <name evidence="8" type="ORF">LOB85_09065</name>
</gene>
<dbReference type="EMBL" id="CP031023">
    <property type="protein sequence ID" value="AZA15322.1"/>
    <property type="molecule type" value="Genomic_DNA"/>
</dbReference>
<keyword evidence="2 5" id="KW-0963">Cytoplasm</keyword>
<evidence type="ECO:0000313" key="9">
    <source>
        <dbReference type="Proteomes" id="UP001200334"/>
    </source>
</evidence>
<dbReference type="Proteomes" id="UP001200334">
    <property type="component" value="Unassembled WGS sequence"/>
</dbReference>
<evidence type="ECO:0000256" key="2">
    <source>
        <dbReference type="ARBA" id="ARBA00022490"/>
    </source>
</evidence>
<name>A0A1L3JYT4_LACDL</name>
<dbReference type="UniPathway" id="UPA00556"/>
<dbReference type="GO" id="GO:0036370">
    <property type="term" value="F:D-alanyl carrier activity"/>
    <property type="evidence" value="ECO:0007669"/>
    <property type="project" value="UniProtKB-UniRule"/>
</dbReference>
<organism evidence="7">
    <name type="scientific">Lactobacillus delbrueckii subsp. lactis</name>
    <dbReference type="NCBI Taxonomy" id="29397"/>
    <lineage>
        <taxon>Bacteria</taxon>
        <taxon>Bacillati</taxon>
        <taxon>Bacillota</taxon>
        <taxon>Bacilli</taxon>
        <taxon>Lactobacillales</taxon>
        <taxon>Lactobacillaceae</taxon>
        <taxon>Lactobacillus</taxon>
    </lineage>
</organism>
<comment type="pathway">
    <text evidence="5">Cell wall biogenesis; lipoteichoic acid biosynthesis.</text>
</comment>
<proteinExistence type="inferred from homology"/>
<dbReference type="RefSeq" id="WP_002879627.1">
    <property type="nucleotide sequence ID" value="NZ_BJLO01000078.1"/>
</dbReference>
<evidence type="ECO:0000256" key="3">
    <source>
        <dbReference type="ARBA" id="ARBA00022553"/>
    </source>
</evidence>
<dbReference type="OrthoDB" id="6462171at2"/>
<protein>
    <recommendedName>
        <fullName evidence="5">D-alanyl carrier protein</fullName>
        <shortName evidence="5">DCP</shortName>
    </recommendedName>
    <alternativeName>
        <fullName evidence="5">D-alanine--poly(phosphoribitol) ligase subunit 2</fullName>
    </alternativeName>
</protein>
<keyword evidence="7" id="KW-0436">Ligase</keyword>
<dbReference type="NCBIfam" id="NF003464">
    <property type="entry name" value="PRK05087.1"/>
    <property type="match status" value="1"/>
</dbReference>
<evidence type="ECO:0000256" key="4">
    <source>
        <dbReference type="ARBA" id="ARBA00023316"/>
    </source>
</evidence>
<dbReference type="Pfam" id="PF00550">
    <property type="entry name" value="PP-binding"/>
    <property type="match status" value="1"/>
</dbReference>
<sequence length="80" mass="9229">MDIQKQIVDILAEATGEDFSDNMDQELYESGIMDSMATVQMLLTLQETFDITVPVSEFNRDDWNTPNKLVEQVKKLQDEE</sequence>
<keyword evidence="3 5" id="KW-0597">Phosphoprotein</keyword>
<comment type="PTM">
    <text evidence="5">4'-phosphopantetheine is transferred from CoA to a specific serine of apo-DCP.</text>
</comment>
<accession>A0A1L3JYT4</accession>
<feature type="domain" description="Carrier" evidence="6">
    <location>
        <begin position="1"/>
        <end position="77"/>
    </location>
</feature>
<dbReference type="InterPro" id="IPR036736">
    <property type="entry name" value="ACP-like_sf"/>
</dbReference>
<dbReference type="HAMAP" id="MF_00565">
    <property type="entry name" value="DltC"/>
    <property type="match status" value="1"/>
</dbReference>
<keyword evidence="1 5" id="KW-0596">Phosphopantetheine</keyword>